<dbReference type="Pfam" id="PF07929">
    <property type="entry name" value="PRiA4_ORF3"/>
    <property type="match status" value="1"/>
</dbReference>
<proteinExistence type="predicted"/>
<dbReference type="EMBL" id="BMMX01000039">
    <property type="protein sequence ID" value="GGL12603.1"/>
    <property type="molecule type" value="Genomic_DNA"/>
</dbReference>
<dbReference type="Proteomes" id="UP000656042">
    <property type="component" value="Unassembled WGS sequence"/>
</dbReference>
<evidence type="ECO:0000313" key="3">
    <source>
        <dbReference type="Proteomes" id="UP000656042"/>
    </source>
</evidence>
<keyword evidence="3" id="KW-1185">Reference proteome</keyword>
<dbReference type="InterPro" id="IPR012912">
    <property type="entry name" value="Plasmid_pRiA4b_Orf3-like"/>
</dbReference>
<reference evidence="2" key="1">
    <citation type="journal article" date="2014" name="Int. J. Syst. Evol. Microbiol.">
        <title>Complete genome sequence of Corynebacterium casei LMG S-19264T (=DSM 44701T), isolated from a smear-ripened cheese.</title>
        <authorList>
            <consortium name="US DOE Joint Genome Institute (JGI-PGF)"/>
            <person name="Walter F."/>
            <person name="Albersmeier A."/>
            <person name="Kalinowski J."/>
            <person name="Ruckert C."/>
        </authorList>
    </citation>
    <scope>NUCLEOTIDE SEQUENCE</scope>
    <source>
        <strain evidence="2">CGMCC 4.7299</strain>
    </source>
</reference>
<dbReference type="InterPro" id="IPR024047">
    <property type="entry name" value="MM3350-like_sf"/>
</dbReference>
<dbReference type="AlphaFoldDB" id="A0A8J3FS65"/>
<accession>A0A8J3FS65</accession>
<feature type="domain" description="Plasmid pRiA4b Orf3-like" evidence="1">
    <location>
        <begin position="26"/>
        <end position="118"/>
    </location>
</feature>
<comment type="caution">
    <text evidence="2">The sequence shown here is derived from an EMBL/GenBank/DDBJ whole genome shotgun (WGS) entry which is preliminary data.</text>
</comment>
<evidence type="ECO:0000259" key="1">
    <source>
        <dbReference type="Pfam" id="PF07929"/>
    </source>
</evidence>
<sequence length="182" mass="20552">MARTWLSIRVELVSGRGADFWPRPGRDFAAARSHTFDQLATAINLAFARWDLAHLHSFTLADGTLVTPLDLWDGEEPDRSVDSDATKLSQLQPGEQFAYLFDLGDDWAHLCTVAERRIDPQDTLGVVPPEPMPYFGWGGLPDQYERRWPGDDGESAPPKRPRNLLVELPPLLPLWGTRRHGR</sequence>
<evidence type="ECO:0000313" key="2">
    <source>
        <dbReference type="EMBL" id="GGL12603.1"/>
    </source>
</evidence>
<dbReference type="Gene3D" id="3.10.290.30">
    <property type="entry name" value="MM3350-like"/>
    <property type="match status" value="1"/>
</dbReference>
<dbReference type="RefSeq" id="WP_189082143.1">
    <property type="nucleotide sequence ID" value="NZ_BMMX01000039.1"/>
</dbReference>
<protein>
    <recommendedName>
        <fullName evidence="1">Plasmid pRiA4b Orf3-like domain-containing protein</fullName>
    </recommendedName>
</protein>
<organism evidence="2 3">
    <name type="scientific">Mangrovihabitans endophyticus</name>
    <dbReference type="NCBI Taxonomy" id="1751298"/>
    <lineage>
        <taxon>Bacteria</taxon>
        <taxon>Bacillati</taxon>
        <taxon>Actinomycetota</taxon>
        <taxon>Actinomycetes</taxon>
        <taxon>Micromonosporales</taxon>
        <taxon>Micromonosporaceae</taxon>
        <taxon>Mangrovihabitans</taxon>
    </lineage>
</organism>
<name>A0A8J3FS65_9ACTN</name>
<dbReference type="SUPFAM" id="SSF159941">
    <property type="entry name" value="MM3350-like"/>
    <property type="match status" value="1"/>
</dbReference>
<reference evidence="2" key="2">
    <citation type="submission" date="2020-09" db="EMBL/GenBank/DDBJ databases">
        <authorList>
            <person name="Sun Q."/>
            <person name="Zhou Y."/>
        </authorList>
    </citation>
    <scope>NUCLEOTIDE SEQUENCE</scope>
    <source>
        <strain evidence="2">CGMCC 4.7299</strain>
    </source>
</reference>
<gene>
    <name evidence="2" type="ORF">GCM10012284_54100</name>
</gene>